<dbReference type="AlphaFoldDB" id="A0CT24"/>
<dbReference type="eggNOG" id="KOG4441">
    <property type="taxonomic scope" value="Eukaryota"/>
</dbReference>
<name>A0CT24_PARTE</name>
<dbReference type="STRING" id="5888.A0CT24"/>
<dbReference type="Pfam" id="PF24681">
    <property type="entry name" value="Kelch_KLHDC2_KLHL20_DRC7"/>
    <property type="match status" value="1"/>
</dbReference>
<protein>
    <recommendedName>
        <fullName evidence="5">Kelch motif family protein</fullName>
    </recommendedName>
</protein>
<proteinExistence type="predicted"/>
<dbReference type="InterPro" id="IPR015915">
    <property type="entry name" value="Kelch-typ_b-propeller"/>
</dbReference>
<sequence length="318" mass="36231">MCYFIKNTQQPSNQQINNHSINKSLKFDDKSNQSTVKLTRVSEIPPPLVNPITLISESLTNDEAKYQINHSNHFKDDEQQVLVRLEEGGYAAYIYDIQSEQYRIETINNYTLLLQVQHLVIGGVDRDKSRFKAIASVYEFNHTTLQLSLHSEMVLPRSMTSACQVGNFLFVVGGSSTNDENTSMAKAEKLDLNTKRWQTIEDPYFKCSGCALVAIDHNTLFKIGGKCDIFTPCNSIESYDIQKNSWTKVEFKFLSNGYLRLPFNSCAIKTSYDQILILGGSVHDVKSNETQVFDLNQQQDSQFEDEDTVEVERVAKFD</sequence>
<evidence type="ECO:0000313" key="3">
    <source>
        <dbReference type="EMBL" id="CAK73941.1"/>
    </source>
</evidence>
<dbReference type="PANTHER" id="PTHR46344">
    <property type="entry name" value="OS02G0202900 PROTEIN"/>
    <property type="match status" value="1"/>
</dbReference>
<accession>A0CT24</accession>
<dbReference type="OrthoDB" id="294917at2759"/>
<dbReference type="Gene3D" id="2.120.10.80">
    <property type="entry name" value="Kelch-type beta propeller"/>
    <property type="match status" value="1"/>
</dbReference>
<organism evidence="3 4">
    <name type="scientific">Paramecium tetraurelia</name>
    <dbReference type="NCBI Taxonomy" id="5888"/>
    <lineage>
        <taxon>Eukaryota</taxon>
        <taxon>Sar</taxon>
        <taxon>Alveolata</taxon>
        <taxon>Ciliophora</taxon>
        <taxon>Intramacronucleata</taxon>
        <taxon>Oligohymenophorea</taxon>
        <taxon>Peniculida</taxon>
        <taxon>Parameciidae</taxon>
        <taxon>Paramecium</taxon>
    </lineage>
</organism>
<dbReference type="GeneID" id="5027122"/>
<dbReference type="EMBL" id="CT868173">
    <property type="protein sequence ID" value="CAK73941.1"/>
    <property type="molecule type" value="Genomic_DNA"/>
</dbReference>
<dbReference type="SUPFAM" id="SSF117281">
    <property type="entry name" value="Kelch motif"/>
    <property type="match status" value="1"/>
</dbReference>
<evidence type="ECO:0000256" key="2">
    <source>
        <dbReference type="ARBA" id="ARBA00022737"/>
    </source>
</evidence>
<dbReference type="RefSeq" id="XP_001441338.1">
    <property type="nucleotide sequence ID" value="XM_001441301.1"/>
</dbReference>
<dbReference type="InParanoid" id="A0CT24"/>
<keyword evidence="1" id="KW-0880">Kelch repeat</keyword>
<evidence type="ECO:0000256" key="1">
    <source>
        <dbReference type="ARBA" id="ARBA00022441"/>
    </source>
</evidence>
<evidence type="ECO:0008006" key="5">
    <source>
        <dbReference type="Google" id="ProtNLM"/>
    </source>
</evidence>
<gene>
    <name evidence="3" type="ORF">GSPATT00038959001</name>
</gene>
<reference evidence="3 4" key="1">
    <citation type="journal article" date="2006" name="Nature">
        <title>Global trends of whole-genome duplications revealed by the ciliate Paramecium tetraurelia.</title>
        <authorList>
            <consortium name="Genoscope"/>
            <person name="Aury J.-M."/>
            <person name="Jaillon O."/>
            <person name="Duret L."/>
            <person name="Noel B."/>
            <person name="Jubin C."/>
            <person name="Porcel B.M."/>
            <person name="Segurens B."/>
            <person name="Daubin V."/>
            <person name="Anthouard V."/>
            <person name="Aiach N."/>
            <person name="Arnaiz O."/>
            <person name="Billaut A."/>
            <person name="Beisson J."/>
            <person name="Blanc I."/>
            <person name="Bouhouche K."/>
            <person name="Camara F."/>
            <person name="Duharcourt S."/>
            <person name="Guigo R."/>
            <person name="Gogendeau D."/>
            <person name="Katinka M."/>
            <person name="Keller A.-M."/>
            <person name="Kissmehl R."/>
            <person name="Klotz C."/>
            <person name="Koll F."/>
            <person name="Le Moue A."/>
            <person name="Lepere C."/>
            <person name="Malinsky S."/>
            <person name="Nowacki M."/>
            <person name="Nowak J.K."/>
            <person name="Plattner H."/>
            <person name="Poulain J."/>
            <person name="Ruiz F."/>
            <person name="Serrano V."/>
            <person name="Zagulski M."/>
            <person name="Dessen P."/>
            <person name="Betermier M."/>
            <person name="Weissenbach J."/>
            <person name="Scarpelli C."/>
            <person name="Schachter V."/>
            <person name="Sperling L."/>
            <person name="Meyer E."/>
            <person name="Cohen J."/>
            <person name="Wincker P."/>
        </authorList>
    </citation>
    <scope>NUCLEOTIDE SEQUENCE [LARGE SCALE GENOMIC DNA]</scope>
    <source>
        <strain evidence="3 4">Stock d4-2</strain>
    </source>
</reference>
<keyword evidence="4" id="KW-1185">Reference proteome</keyword>
<dbReference type="PANTHER" id="PTHR46344:SF27">
    <property type="entry name" value="KELCH REPEAT SUPERFAMILY PROTEIN"/>
    <property type="match status" value="1"/>
</dbReference>
<dbReference type="Proteomes" id="UP000000600">
    <property type="component" value="Unassembled WGS sequence"/>
</dbReference>
<keyword evidence="2" id="KW-0677">Repeat</keyword>
<dbReference type="KEGG" id="ptm:GSPATT00038959001"/>
<evidence type="ECO:0000313" key="4">
    <source>
        <dbReference type="Proteomes" id="UP000000600"/>
    </source>
</evidence>
<dbReference type="HOGENOM" id="CLU_875670_0_0_1"/>